<evidence type="ECO:0000313" key="11">
    <source>
        <dbReference type="EMBL" id="KFA66138.1"/>
    </source>
</evidence>
<evidence type="ECO:0000256" key="2">
    <source>
        <dbReference type="ARBA" id="ARBA00006178"/>
    </source>
</evidence>
<comment type="function">
    <text evidence="7">Functions as a component of the DNA-binding general transcription factor complex TFIID. Binding of TFIID to a promoter (with or without TATA element) is the initial step in pre-initiation complex (PIC) formation. TFIID plays a key role in the regulation of gene expression by RNA polymerase II through different activities such as transcription activator interaction, core promoter recognition and selectivity, TFIIA and TFIIB interaction, chromatin modification (histone acetylation by TAF1), facilitation of DNA opening and initiation of transcription.</text>
</comment>
<dbReference type="PROSITE" id="PS50263">
    <property type="entry name" value="CN_HYDROLASE"/>
    <property type="match status" value="1"/>
</dbReference>
<dbReference type="InParanoid" id="A0A084QQA3"/>
<evidence type="ECO:0000256" key="4">
    <source>
        <dbReference type="ARBA" id="ARBA00023015"/>
    </source>
</evidence>
<feature type="compositionally biased region" description="Pro residues" evidence="9">
    <location>
        <begin position="7"/>
        <end position="21"/>
    </location>
</feature>
<keyword evidence="6" id="KW-0539">Nucleus</keyword>
<dbReference type="STRING" id="1283841.A0A084QQA3"/>
<evidence type="ECO:0000256" key="8">
    <source>
        <dbReference type="ARBA" id="ARBA00031747"/>
    </source>
</evidence>
<feature type="region of interest" description="Disordered" evidence="9">
    <location>
        <begin position="392"/>
        <end position="429"/>
    </location>
</feature>
<gene>
    <name evidence="11" type="ORF">S40285_03395</name>
</gene>
<evidence type="ECO:0000259" key="10">
    <source>
        <dbReference type="PROSITE" id="PS50263"/>
    </source>
</evidence>
<evidence type="ECO:0000256" key="1">
    <source>
        <dbReference type="ARBA" id="ARBA00004123"/>
    </source>
</evidence>
<dbReference type="PANTHER" id="PTHR23088:SF27">
    <property type="entry name" value="DEAMINATED GLUTATHIONE AMIDASE"/>
    <property type="match status" value="1"/>
</dbReference>
<keyword evidence="5" id="KW-0804">Transcription</keyword>
<dbReference type="Gene3D" id="3.60.110.10">
    <property type="entry name" value="Carbon-nitrogen hydrolase"/>
    <property type="match status" value="1"/>
</dbReference>
<dbReference type="GO" id="GO:0005669">
    <property type="term" value="C:transcription factor TFIID complex"/>
    <property type="evidence" value="ECO:0007669"/>
    <property type="project" value="InterPro"/>
</dbReference>
<feature type="compositionally biased region" description="Pro residues" evidence="9">
    <location>
        <begin position="43"/>
        <end position="52"/>
    </location>
</feature>
<dbReference type="PANTHER" id="PTHR23088">
    <property type="entry name" value="NITRILASE-RELATED"/>
    <property type="match status" value="1"/>
</dbReference>
<organism evidence="11 12">
    <name type="scientific">Stachybotrys chlorohalonatus (strain IBT 40285)</name>
    <dbReference type="NCBI Taxonomy" id="1283841"/>
    <lineage>
        <taxon>Eukaryota</taxon>
        <taxon>Fungi</taxon>
        <taxon>Dikarya</taxon>
        <taxon>Ascomycota</taxon>
        <taxon>Pezizomycotina</taxon>
        <taxon>Sordariomycetes</taxon>
        <taxon>Hypocreomycetidae</taxon>
        <taxon>Hypocreales</taxon>
        <taxon>Stachybotryaceae</taxon>
        <taxon>Stachybotrys</taxon>
    </lineage>
</organism>
<feature type="compositionally biased region" description="Basic and acidic residues" evidence="9">
    <location>
        <begin position="444"/>
        <end position="453"/>
    </location>
</feature>
<reference evidence="11 12" key="1">
    <citation type="journal article" date="2014" name="BMC Genomics">
        <title>Comparative genome sequencing reveals chemotype-specific gene clusters in the toxigenic black mold Stachybotrys.</title>
        <authorList>
            <person name="Semeiks J."/>
            <person name="Borek D."/>
            <person name="Otwinowski Z."/>
            <person name="Grishin N.V."/>
        </authorList>
    </citation>
    <scope>NUCLEOTIDE SEQUENCE [LARGE SCALE GENOMIC DNA]</scope>
    <source>
        <strain evidence="11 12">IBT 40285</strain>
    </source>
</reference>
<feature type="region of interest" description="Disordered" evidence="9">
    <location>
        <begin position="543"/>
        <end position="593"/>
    </location>
</feature>
<evidence type="ECO:0000256" key="5">
    <source>
        <dbReference type="ARBA" id="ARBA00023163"/>
    </source>
</evidence>
<proteinExistence type="inferred from homology"/>
<dbReference type="AlphaFoldDB" id="A0A084QQA3"/>
<keyword evidence="12" id="KW-1185">Reference proteome</keyword>
<evidence type="ECO:0000256" key="6">
    <source>
        <dbReference type="ARBA" id="ARBA00023242"/>
    </source>
</evidence>
<accession>A0A084QQA3</accession>
<name>A0A084QQA3_STAC4</name>
<dbReference type="InterPro" id="IPR036526">
    <property type="entry name" value="C-N_Hydrolase_sf"/>
</dbReference>
<dbReference type="InterPro" id="IPR003010">
    <property type="entry name" value="C-N_Hydrolase"/>
</dbReference>
<evidence type="ECO:0000313" key="12">
    <source>
        <dbReference type="Proteomes" id="UP000028524"/>
    </source>
</evidence>
<feature type="compositionally biased region" description="Basic and acidic residues" evidence="9">
    <location>
        <begin position="584"/>
        <end position="593"/>
    </location>
</feature>
<comment type="subcellular location">
    <subcellularLocation>
        <location evidence="1">Nucleus</location>
    </subcellularLocation>
</comment>
<feature type="domain" description="CN hydrolase" evidence="10">
    <location>
        <begin position="644"/>
        <end position="911"/>
    </location>
</feature>
<comment type="similarity">
    <text evidence="2">Belongs to the TAF4 family.</text>
</comment>
<sequence length="927" mass="99891">MAQSQPAQPPRAFSPPQPSPSPVASQPGFALPPTKRIRTDGPSPQPESPYPGSPYAMSPTPGNSTPTNVGSPAYVPNVSTPGAYPVPYTNGHPNTGLTLPDTRPNATSPIQTPQPMQTPVPLPQYTTATMTPMMNMNAPAPPGAAAGVMGPPQRPAERPTKDYEYDVTDSLAGTGIDLRAEEQYMSELYSTVFDANTDGRTGFAQLPPGPKSTFYGAGPANQPAQVVSEQDQDRFAAQAAEQAWNESSTRLAISRAQEVNDAFLLVPLMHRRADKIAREHGLTLNLDLKSGPSMGKLRTPETFPPPKITVKTRPGPDSTMINTYGSFIPHDAYLADQLALLSLATKQRLRELVADANIVATTRQKTSHGDVPEEWVKAAGPMNAEALEPMAASPQTADLNGAASPGTSGVKRSIEEAELPNSAAPTKLPKIGSHMITTMREMARQEREWEETRLRRRQKRKDGVPDVVSTPSRAGSVAVGTPGSVAPEPEKISKKELKKNQAMKAAEANSHANQNLTSSMFAGLGGKGGLFGKKKTGKTYDWMNLGRGGSGASTPTRTSTGPGKGPGTSVGSPAPGNMALTAEGRNRLGTWREDKEKGKNIQLRDWTIVLERDGREPRALQQAYIRLDDSNPRSRLPLSCLDLFQVHEPPEGDVRLNLPNAIANPRKLTIMVTAVLFLPEASDYVAPDAHASLRLAVSQQTSPFVLGLREAAEEHGVAVHVGIHHTAPDRLGHQTGRLLNRALFISPDGNINESATYDKLHVFDYGNLKESATVQPGTKLTAPFDSPVGRIGSLICFDLRFPETAIALAQPGPRSPWVERPAQILTYPSAFTIRTGEAHWETLLRSRAIETQSWVVASAQVGKHNGKRASYGRSMVVDPWGRVVLTLKGVDAQGNAEDGAVEDIGFVDLDMTELERVRKEMPLQRRL</sequence>
<dbReference type="Proteomes" id="UP000028524">
    <property type="component" value="Unassembled WGS sequence"/>
</dbReference>
<dbReference type="EMBL" id="KL660490">
    <property type="protein sequence ID" value="KFA66138.1"/>
    <property type="molecule type" value="Genomic_DNA"/>
</dbReference>
<evidence type="ECO:0000256" key="7">
    <source>
        <dbReference type="ARBA" id="ARBA00025346"/>
    </source>
</evidence>
<feature type="region of interest" description="Disordered" evidence="9">
    <location>
        <begin position="444"/>
        <end position="491"/>
    </location>
</feature>
<dbReference type="OrthoDB" id="21060at2759"/>
<feature type="region of interest" description="Disordered" evidence="9">
    <location>
        <begin position="1"/>
        <end position="74"/>
    </location>
</feature>
<keyword evidence="4" id="KW-0805">Transcription regulation</keyword>
<evidence type="ECO:0000256" key="3">
    <source>
        <dbReference type="ARBA" id="ARBA00017306"/>
    </source>
</evidence>
<feature type="compositionally biased region" description="Low complexity" evidence="9">
    <location>
        <begin position="552"/>
        <end position="561"/>
    </location>
</feature>
<dbReference type="GO" id="GO:0006352">
    <property type="term" value="P:DNA-templated transcription initiation"/>
    <property type="evidence" value="ECO:0007669"/>
    <property type="project" value="InterPro"/>
</dbReference>
<feature type="compositionally biased region" description="Polar residues" evidence="9">
    <location>
        <begin position="60"/>
        <end position="70"/>
    </location>
</feature>
<dbReference type="InterPro" id="IPR007900">
    <property type="entry name" value="TAF4_C"/>
</dbReference>
<dbReference type="SUPFAM" id="SSF56317">
    <property type="entry name" value="Carbon-nitrogen hydrolase"/>
    <property type="match status" value="1"/>
</dbReference>
<dbReference type="Pfam" id="PF05236">
    <property type="entry name" value="TAF4"/>
    <property type="match status" value="1"/>
</dbReference>
<dbReference type="HOGENOM" id="CLU_015147_0_0_1"/>
<evidence type="ECO:0000256" key="9">
    <source>
        <dbReference type="SAM" id="MobiDB-lite"/>
    </source>
</evidence>
<dbReference type="Pfam" id="PF00795">
    <property type="entry name" value="CN_hydrolase"/>
    <property type="match status" value="1"/>
</dbReference>
<dbReference type="OMA" id="INESATY"/>
<protein>
    <recommendedName>
        <fullName evidence="3">Transcription initiation factor TFIID subunit 4</fullName>
    </recommendedName>
    <alternativeName>
        <fullName evidence="8">TBP-associated factor 4</fullName>
    </alternativeName>
</protein>